<organism evidence="3 4">
    <name type="scientific">Vulcanisaeta moutnovskia (strain 768-28)</name>
    <dbReference type="NCBI Taxonomy" id="985053"/>
    <lineage>
        <taxon>Archaea</taxon>
        <taxon>Thermoproteota</taxon>
        <taxon>Thermoprotei</taxon>
        <taxon>Thermoproteales</taxon>
        <taxon>Thermoproteaceae</taxon>
        <taxon>Vulcanisaeta</taxon>
    </lineage>
</organism>
<dbReference type="OrthoDB" id="25176at2157"/>
<dbReference type="AlphaFoldDB" id="F0QTW7"/>
<sequence>MSSEERREETGGEEEIERGGVSAELVKGNILKIKWVTGKTSAARLFGKYGREGRPDFFRLLFGAIGGSLRSQFPEDKANELFNNIRNSQGFKDSLNEVFESMKRWFFDEVVPKYQLERGDVFVVSTTLELNINTGELKWNKESTQVIYWIRSDRVAEKCKELGITVGAGSEEIDRLRRERDELAGKVKELTNENNRLKVENEELKRKLESIKKVIGLT</sequence>
<name>F0QTW7_VULM7</name>
<feature type="domain" description="ssDNA-binding protein ThermoDBP" evidence="2">
    <location>
        <begin position="29"/>
        <end position="154"/>
    </location>
</feature>
<dbReference type="Proteomes" id="UP000007485">
    <property type="component" value="Chromosome"/>
</dbReference>
<dbReference type="eggNOG" id="arCOG05578">
    <property type="taxonomic scope" value="Archaea"/>
</dbReference>
<dbReference type="HOGENOM" id="CLU_1387641_0_0_2"/>
<keyword evidence="1" id="KW-0175">Coiled coil</keyword>
<feature type="coiled-coil region" evidence="1">
    <location>
        <begin position="173"/>
        <end position="214"/>
    </location>
</feature>
<evidence type="ECO:0000313" key="3">
    <source>
        <dbReference type="EMBL" id="ADY00583.1"/>
    </source>
</evidence>
<gene>
    <name evidence="3" type="ordered locus">VMUT_0370</name>
</gene>
<dbReference type="STRING" id="985053.VMUT_0370"/>
<dbReference type="GeneID" id="10288022"/>
<dbReference type="InterPro" id="IPR033787">
    <property type="entry name" value="ThermoDBP"/>
</dbReference>
<evidence type="ECO:0000313" key="4">
    <source>
        <dbReference type="Proteomes" id="UP000007485"/>
    </source>
</evidence>
<dbReference type="Gene3D" id="3.30.470.50">
    <property type="match status" value="1"/>
</dbReference>
<accession>F0QTW7</accession>
<dbReference type="GO" id="GO:0003697">
    <property type="term" value="F:single-stranded DNA binding"/>
    <property type="evidence" value="ECO:0007669"/>
    <property type="project" value="InterPro"/>
</dbReference>
<dbReference type="Gene3D" id="1.20.5.340">
    <property type="match status" value="1"/>
</dbReference>
<reference evidence="3 4" key="1">
    <citation type="journal article" date="2011" name="J. Bacteriol.">
        <title>Complete genome sequence of 'Vulcanisaeta moutnovskia' strain 768-28, a novel member of the hyperthermophilic crenarchaeal genus vulcanisaeta.</title>
        <authorList>
            <person name="Gumerov V.M."/>
            <person name="Mardanov A.V."/>
            <person name="Beletsky A.V."/>
            <person name="Prokofeva M.I."/>
            <person name="Bonch-Osmolovskaya E.A."/>
            <person name="Ravin N.V."/>
            <person name="Skryabin K.G."/>
        </authorList>
    </citation>
    <scope>NUCLEOTIDE SEQUENCE [LARGE SCALE GENOMIC DNA]</scope>
    <source>
        <strain evidence="3 4">768-28</strain>
    </source>
</reference>
<dbReference type="RefSeq" id="WP_013603746.1">
    <property type="nucleotide sequence ID" value="NC_015151.1"/>
</dbReference>
<dbReference type="KEGG" id="vmo:VMUT_0370"/>
<dbReference type="Pfam" id="PF18361">
    <property type="entry name" value="ssDBP_DBD"/>
    <property type="match status" value="1"/>
</dbReference>
<keyword evidence="4" id="KW-1185">Reference proteome</keyword>
<evidence type="ECO:0000256" key="1">
    <source>
        <dbReference type="SAM" id="Coils"/>
    </source>
</evidence>
<dbReference type="EMBL" id="CP002529">
    <property type="protein sequence ID" value="ADY00583.1"/>
    <property type="molecule type" value="Genomic_DNA"/>
</dbReference>
<evidence type="ECO:0000259" key="2">
    <source>
        <dbReference type="Pfam" id="PF18361"/>
    </source>
</evidence>
<protein>
    <recommendedName>
        <fullName evidence="2">ssDNA-binding protein ThermoDBP domain-containing protein</fullName>
    </recommendedName>
</protein>
<proteinExistence type="predicted"/>
<dbReference type="CDD" id="cd11603">
    <property type="entry name" value="ThermoDBP"/>
    <property type="match status" value="1"/>
</dbReference>